<dbReference type="EMBL" id="KV700118">
    <property type="protein sequence ID" value="OCF46267.1"/>
    <property type="molecule type" value="Genomic_DNA"/>
</dbReference>
<evidence type="ECO:0000313" key="7">
    <source>
        <dbReference type="Proteomes" id="UP000094020"/>
    </source>
</evidence>
<feature type="region of interest" description="Disordered" evidence="3">
    <location>
        <begin position="201"/>
        <end position="227"/>
    </location>
</feature>
<name>A0A1B9HSN6_9TREE</name>
<reference evidence="5" key="3">
    <citation type="submission" date="2016-07" db="EMBL/GenBank/DDBJ databases">
        <title>Evolution of pathogenesis and genome organization in the Tremellales.</title>
        <authorList>
            <person name="Cuomo C."/>
            <person name="Litvintseva A."/>
            <person name="Heitman J."/>
            <person name="Chen Y."/>
            <person name="Sun S."/>
            <person name="Springer D."/>
            <person name="Dromer F."/>
            <person name="Young S."/>
            <person name="Zeng Q."/>
            <person name="Chapman S."/>
            <person name="Gujja S."/>
            <person name="Saif S."/>
            <person name="Birren B."/>
        </authorList>
    </citation>
    <scope>NUCLEOTIDE SEQUENCE</scope>
    <source>
        <strain evidence="5">CBS 10737</strain>
    </source>
</reference>
<sequence>MSLKAELTIWSNAIKSYDSENFNDAIAEFTKIGDTSKILWNIGLDCYFAVGYHQAGVSNFMLGNYAAALKDFEDALLYLRGNQTINYEQLGLDFRLYSCEVLFNCGLSKIYLRQIQDGLNDLNEARSQKVIKQHDVIDDAIRDQGREYNVFSVPVGILFKPSQMKLNNLAARDYMGKAILLAATDVNDAFTTFTGITRLQRGQTPTGAPLDAGHPLSRSASVSAIPQESDVTPMAGRMTRSNTVATTMPRKSELSSDRSLTTTKPLAKITTDFSNTPTQPLAAPIGQSKRSPGDLAKSRPVAGPARNSSPLLQTPQNRYEAKSLAVTELYDEYYTSEQGFDNEIPLDLPPIGDVRRATAIENWSYTTPLGASPIVALSRKTSTDATASIGQNMLANLSTQPPSSSNKPMGQGMGLRRTTSLATSNRESNGEGNSEVESFYDMVKIRVKVNHGIHKRGMSIMPFDTFESFIKMLYKKFPEIKIEEMNIKFKDEDDDILSMRDESDFETAIDVARILGENKGRNEGRLEIWVD</sequence>
<dbReference type="SUPFAM" id="SSF54277">
    <property type="entry name" value="CAD &amp; PB1 domains"/>
    <property type="match status" value="1"/>
</dbReference>
<dbReference type="EMBL" id="CP144523">
    <property type="protein sequence ID" value="WWC69852.1"/>
    <property type="molecule type" value="Genomic_DNA"/>
</dbReference>
<evidence type="ECO:0000313" key="5">
    <source>
        <dbReference type="EMBL" id="OCF46267.1"/>
    </source>
</evidence>
<evidence type="ECO:0000256" key="1">
    <source>
        <dbReference type="ARBA" id="ARBA00022737"/>
    </source>
</evidence>
<dbReference type="Proteomes" id="UP000094020">
    <property type="component" value="Chromosome 5"/>
</dbReference>
<evidence type="ECO:0000313" key="6">
    <source>
        <dbReference type="EMBL" id="WWC69852.1"/>
    </source>
</evidence>
<proteinExistence type="predicted"/>
<feature type="compositionally biased region" description="Polar residues" evidence="3">
    <location>
        <begin position="395"/>
        <end position="408"/>
    </location>
</feature>
<dbReference type="SUPFAM" id="SSF48452">
    <property type="entry name" value="TPR-like"/>
    <property type="match status" value="1"/>
</dbReference>
<gene>
    <name evidence="5" type="ORF">I206_07744</name>
    <name evidence="6" type="ORF">I206_103795</name>
</gene>
<keyword evidence="7" id="KW-1185">Reference proteome</keyword>
<feature type="compositionally biased region" description="Polar residues" evidence="3">
    <location>
        <begin position="306"/>
        <end position="316"/>
    </location>
</feature>
<dbReference type="STRING" id="1296096.A0A1B9HSN6"/>
<dbReference type="PANTHER" id="PTHR15175">
    <property type="entry name" value="NEUTROPHIL CYTOSOLIC FACTOR 2, NEUTROPHIL NADPH OXIDASE FACTOR 2"/>
    <property type="match status" value="1"/>
</dbReference>
<dbReference type="PANTHER" id="PTHR15175:SF0">
    <property type="entry name" value="SH3 DOMAIN-CONTAINING PROTEIN C23A1.17"/>
    <property type="match status" value="1"/>
</dbReference>
<reference evidence="6" key="4">
    <citation type="submission" date="2024-02" db="EMBL/GenBank/DDBJ databases">
        <title>Comparative genomics of Cryptococcus and Kwoniella reveals pathogenesis evolution and contrasting modes of karyotype evolution via chromosome fusion or intercentromeric recombination.</title>
        <authorList>
            <person name="Coelho M.A."/>
            <person name="David-Palma M."/>
            <person name="Shea T."/>
            <person name="Bowers K."/>
            <person name="McGinley-Smith S."/>
            <person name="Mohammad A.W."/>
            <person name="Gnirke A."/>
            <person name="Yurkov A.M."/>
            <person name="Nowrousian M."/>
            <person name="Sun S."/>
            <person name="Cuomo C.A."/>
            <person name="Heitman J."/>
        </authorList>
    </citation>
    <scope>NUCLEOTIDE SEQUENCE</scope>
    <source>
        <strain evidence="6">CBS 10737</strain>
    </source>
</reference>
<organism evidence="5">
    <name type="scientific">Kwoniella pini CBS 10737</name>
    <dbReference type="NCBI Taxonomy" id="1296096"/>
    <lineage>
        <taxon>Eukaryota</taxon>
        <taxon>Fungi</taxon>
        <taxon>Dikarya</taxon>
        <taxon>Basidiomycota</taxon>
        <taxon>Agaricomycotina</taxon>
        <taxon>Tremellomycetes</taxon>
        <taxon>Tremellales</taxon>
        <taxon>Cryptococcaceae</taxon>
        <taxon>Kwoniella</taxon>
    </lineage>
</organism>
<dbReference type="RefSeq" id="XP_019007486.1">
    <property type="nucleotide sequence ID" value="XM_019159434.1"/>
</dbReference>
<dbReference type="Gene3D" id="3.10.20.90">
    <property type="entry name" value="Phosphatidylinositol 3-kinase Catalytic Subunit, Chain A, domain 1"/>
    <property type="match status" value="1"/>
</dbReference>
<feature type="region of interest" description="Disordered" evidence="3">
    <location>
        <begin position="270"/>
        <end position="316"/>
    </location>
</feature>
<dbReference type="Gene3D" id="1.25.40.10">
    <property type="entry name" value="Tetratricopeptide repeat domain"/>
    <property type="match status" value="1"/>
</dbReference>
<accession>A0A1B9HSN6</accession>
<dbReference type="GeneID" id="30176113"/>
<dbReference type="OrthoDB" id="9450131at2759"/>
<evidence type="ECO:0000259" key="4">
    <source>
        <dbReference type="PROSITE" id="PS51745"/>
    </source>
</evidence>
<dbReference type="PROSITE" id="PS51745">
    <property type="entry name" value="PB1"/>
    <property type="match status" value="1"/>
</dbReference>
<feature type="region of interest" description="Disordered" evidence="3">
    <location>
        <begin position="395"/>
        <end position="434"/>
    </location>
</feature>
<feature type="compositionally biased region" description="Low complexity" evidence="3">
    <location>
        <begin position="424"/>
        <end position="434"/>
    </location>
</feature>
<dbReference type="InterPro" id="IPR053793">
    <property type="entry name" value="PB1-like"/>
</dbReference>
<reference evidence="5" key="1">
    <citation type="submission" date="2013-07" db="EMBL/GenBank/DDBJ databases">
        <title>The Genome Sequence of Cryptococcus pinus CBS10737.</title>
        <authorList>
            <consortium name="The Broad Institute Genome Sequencing Platform"/>
            <person name="Cuomo C."/>
            <person name="Litvintseva A."/>
            <person name="Chen Y."/>
            <person name="Heitman J."/>
            <person name="Sun S."/>
            <person name="Springer D."/>
            <person name="Dromer F."/>
            <person name="Young S.K."/>
            <person name="Zeng Q."/>
            <person name="Gargeya S."/>
            <person name="Fitzgerald M."/>
            <person name="Abouelleil A."/>
            <person name="Alvarado L."/>
            <person name="Berlin A.M."/>
            <person name="Chapman S.B."/>
            <person name="Dewar J."/>
            <person name="Goldberg J."/>
            <person name="Griggs A."/>
            <person name="Gujja S."/>
            <person name="Hansen M."/>
            <person name="Howarth C."/>
            <person name="Imamovic A."/>
            <person name="Larimer J."/>
            <person name="McCowan C."/>
            <person name="Murphy C."/>
            <person name="Pearson M."/>
            <person name="Priest M."/>
            <person name="Roberts A."/>
            <person name="Saif S."/>
            <person name="Shea T."/>
            <person name="Sykes S."/>
            <person name="Wortman J."/>
            <person name="Nusbaum C."/>
            <person name="Birren B."/>
        </authorList>
    </citation>
    <scope>NUCLEOTIDE SEQUENCE [LARGE SCALE GENOMIC DNA]</scope>
    <source>
        <strain evidence="5">CBS 10737</strain>
    </source>
</reference>
<feature type="compositionally biased region" description="Polar residues" evidence="3">
    <location>
        <begin position="218"/>
        <end position="227"/>
    </location>
</feature>
<protein>
    <recommendedName>
        <fullName evidence="4">PB1 domain-containing protein</fullName>
    </recommendedName>
</protein>
<reference evidence="6" key="2">
    <citation type="submission" date="2013-07" db="EMBL/GenBank/DDBJ databases">
        <authorList>
            <consortium name="The Broad Institute Genome Sequencing Platform"/>
            <person name="Cuomo C."/>
            <person name="Litvintseva A."/>
            <person name="Chen Y."/>
            <person name="Heitman J."/>
            <person name="Sun S."/>
            <person name="Springer D."/>
            <person name="Dromer F."/>
            <person name="Young S.K."/>
            <person name="Zeng Q."/>
            <person name="Gargeya S."/>
            <person name="Fitzgerald M."/>
            <person name="Abouelleil A."/>
            <person name="Alvarado L."/>
            <person name="Berlin A.M."/>
            <person name="Chapman S.B."/>
            <person name="Dewar J."/>
            <person name="Goldberg J."/>
            <person name="Griggs A."/>
            <person name="Gujja S."/>
            <person name="Hansen M."/>
            <person name="Howarth C."/>
            <person name="Imamovic A."/>
            <person name="Larimer J."/>
            <person name="McCowan C."/>
            <person name="Murphy C."/>
            <person name="Pearson M."/>
            <person name="Priest M."/>
            <person name="Roberts A."/>
            <person name="Saif S."/>
            <person name="Shea T."/>
            <person name="Sykes S."/>
            <person name="Wortman J."/>
            <person name="Nusbaum C."/>
            <person name="Birren B."/>
        </authorList>
    </citation>
    <scope>NUCLEOTIDE SEQUENCE</scope>
    <source>
        <strain evidence="6">CBS 10737</strain>
    </source>
</reference>
<dbReference type="InterPro" id="IPR051864">
    <property type="entry name" value="NCF2_NOXA1"/>
</dbReference>
<keyword evidence="1" id="KW-0677">Repeat</keyword>
<evidence type="ECO:0000256" key="3">
    <source>
        <dbReference type="SAM" id="MobiDB-lite"/>
    </source>
</evidence>
<dbReference type="InterPro" id="IPR011990">
    <property type="entry name" value="TPR-like_helical_dom_sf"/>
</dbReference>
<dbReference type="AlphaFoldDB" id="A0A1B9HSN6"/>
<dbReference type="KEGG" id="kpin:30176113"/>
<feature type="domain" description="PB1" evidence="4">
    <location>
        <begin position="444"/>
        <end position="531"/>
    </location>
</feature>
<evidence type="ECO:0000256" key="2">
    <source>
        <dbReference type="ARBA" id="ARBA00022803"/>
    </source>
</evidence>
<keyword evidence="2" id="KW-0802">TPR repeat</keyword>